<accession>A0ABT4GR81</accession>
<dbReference type="RefSeq" id="WP_005545211.1">
    <property type="nucleotide sequence ID" value="NZ_JAMDLX010000013.1"/>
</dbReference>
<gene>
    <name evidence="1" type="ORF">M5X12_01250</name>
</gene>
<organism evidence="1 2">
    <name type="scientific">Paenibacillus alvei</name>
    <name type="common">Bacillus alvei</name>
    <dbReference type="NCBI Taxonomy" id="44250"/>
    <lineage>
        <taxon>Bacteria</taxon>
        <taxon>Bacillati</taxon>
        <taxon>Bacillota</taxon>
        <taxon>Bacilli</taxon>
        <taxon>Bacillales</taxon>
        <taxon>Paenibacillaceae</taxon>
        <taxon>Paenibacillus</taxon>
    </lineage>
</organism>
<protein>
    <submittedName>
        <fullName evidence="1">Uncharacterized protein</fullName>
    </submittedName>
</protein>
<proteinExistence type="predicted"/>
<dbReference type="Proteomes" id="UP001527181">
    <property type="component" value="Unassembled WGS sequence"/>
</dbReference>
<dbReference type="EMBL" id="JAMDNP010000003">
    <property type="protein sequence ID" value="MCY9759190.1"/>
    <property type="molecule type" value="Genomic_DNA"/>
</dbReference>
<evidence type="ECO:0000313" key="1">
    <source>
        <dbReference type="EMBL" id="MCY9759190.1"/>
    </source>
</evidence>
<evidence type="ECO:0000313" key="2">
    <source>
        <dbReference type="Proteomes" id="UP001527181"/>
    </source>
</evidence>
<keyword evidence="2" id="KW-1185">Reference proteome</keyword>
<comment type="caution">
    <text evidence="1">The sequence shown here is derived from an EMBL/GenBank/DDBJ whole genome shotgun (WGS) entry which is preliminary data.</text>
</comment>
<dbReference type="GeneID" id="94488689"/>
<name>A0ABT4GR81_PAEAL</name>
<sequence>MLNHEGTIHFRAKEEQSIVLDTKTKKLLQYRINYRTADVDRKIIAAAEEAVKSMGASKVQPFTNFARQSINIGSEKEVWELSRRIEVKGERSPYKTYVVEGRTD</sequence>
<reference evidence="1 2" key="1">
    <citation type="submission" date="2022-05" db="EMBL/GenBank/DDBJ databases">
        <title>Genome Sequencing of Bee-Associated Microbes.</title>
        <authorList>
            <person name="Dunlap C."/>
        </authorList>
    </citation>
    <scope>NUCLEOTIDE SEQUENCE [LARGE SCALE GENOMIC DNA]</scope>
    <source>
        <strain evidence="1 2">NRRL B-04010</strain>
    </source>
</reference>